<accession>A0A9Y2IDR8</accession>
<dbReference type="PANTHER" id="PTHR43827">
    <property type="entry name" value="2,5-DIKETO-D-GLUCONIC ACID REDUCTASE"/>
    <property type="match status" value="1"/>
</dbReference>
<dbReference type="Pfam" id="PF00248">
    <property type="entry name" value="Aldo_ket_red"/>
    <property type="match status" value="1"/>
</dbReference>
<dbReference type="PROSITE" id="PS00062">
    <property type="entry name" value="ALDOKETO_REDUCTASE_2"/>
    <property type="match status" value="1"/>
</dbReference>
<feature type="active site" description="Proton donor" evidence="4">
    <location>
        <position position="55"/>
    </location>
</feature>
<dbReference type="PIRSF" id="PIRSF000097">
    <property type="entry name" value="AKR"/>
    <property type="match status" value="1"/>
</dbReference>
<dbReference type="AlphaFoldDB" id="A0A9Y2IDR8"/>
<evidence type="ECO:0000256" key="1">
    <source>
        <dbReference type="ARBA" id="ARBA00007905"/>
    </source>
</evidence>
<dbReference type="KEGG" id="acab:QRX50_41875"/>
<dbReference type="InterPro" id="IPR020471">
    <property type="entry name" value="AKR"/>
</dbReference>
<evidence type="ECO:0000256" key="2">
    <source>
        <dbReference type="ARBA" id="ARBA00022857"/>
    </source>
</evidence>
<dbReference type="PRINTS" id="PR00069">
    <property type="entry name" value="ALDKETRDTASE"/>
</dbReference>
<dbReference type="EMBL" id="CP127294">
    <property type="protein sequence ID" value="WIX77882.1"/>
    <property type="molecule type" value="Genomic_DNA"/>
</dbReference>
<keyword evidence="3" id="KW-0560">Oxidoreductase</keyword>
<dbReference type="SUPFAM" id="SSF51430">
    <property type="entry name" value="NAD(P)-linked oxidoreductase"/>
    <property type="match status" value="1"/>
</dbReference>
<gene>
    <name evidence="8" type="ORF">QRX50_41875</name>
</gene>
<dbReference type="InterPro" id="IPR018170">
    <property type="entry name" value="Aldo/ket_reductase_CS"/>
</dbReference>
<evidence type="ECO:0000313" key="8">
    <source>
        <dbReference type="EMBL" id="WIX77882.1"/>
    </source>
</evidence>
<sequence>MAAHTTNVPDLELNNGVRIPQFGFGVFQIPEDDTADAVRTALEAGYRHIDTAQMYRNEAGVGEGIEKSGVPREEVFVTTKLANDAQGHDNAINALEGSLRRLGLDYVDLYLIHWPLPHQDKYVRTWEGFEELLRAGKARSIGVSNFQVEHLEELARRTGTVPAVNQIELHPALQQTELRAYHRAHGIATEAWSPLAQAAVLSDPVLTGLADKHGKTAAQVVLRWHLQLGNIVFPKSATPARIRENIDVFDFELADEDLEAIGKLDADHRTGPHPDTFRG</sequence>
<dbReference type="FunFam" id="3.20.20.100:FF:000015">
    <property type="entry name" value="Oxidoreductase, aldo/keto reductase family"/>
    <property type="match status" value="1"/>
</dbReference>
<evidence type="ECO:0000256" key="6">
    <source>
        <dbReference type="PIRSR" id="PIRSR000097-3"/>
    </source>
</evidence>
<evidence type="ECO:0000256" key="3">
    <source>
        <dbReference type="ARBA" id="ARBA00023002"/>
    </source>
</evidence>
<keyword evidence="9" id="KW-1185">Reference proteome</keyword>
<evidence type="ECO:0000259" key="7">
    <source>
        <dbReference type="Pfam" id="PF00248"/>
    </source>
</evidence>
<organism evidence="8 9">
    <name type="scientific">Amycolatopsis carbonis</name>
    <dbReference type="NCBI Taxonomy" id="715471"/>
    <lineage>
        <taxon>Bacteria</taxon>
        <taxon>Bacillati</taxon>
        <taxon>Actinomycetota</taxon>
        <taxon>Actinomycetes</taxon>
        <taxon>Pseudonocardiales</taxon>
        <taxon>Pseudonocardiaceae</taxon>
        <taxon>Amycolatopsis</taxon>
    </lineage>
</organism>
<dbReference type="PANTHER" id="PTHR43827:SF3">
    <property type="entry name" value="NADP-DEPENDENT OXIDOREDUCTASE DOMAIN-CONTAINING PROTEIN"/>
    <property type="match status" value="1"/>
</dbReference>
<dbReference type="GO" id="GO:0016616">
    <property type="term" value="F:oxidoreductase activity, acting on the CH-OH group of donors, NAD or NADP as acceptor"/>
    <property type="evidence" value="ECO:0007669"/>
    <property type="project" value="UniProtKB-ARBA"/>
</dbReference>
<comment type="similarity">
    <text evidence="1">Belongs to the aldo/keto reductase family.</text>
</comment>
<reference evidence="8 9" key="1">
    <citation type="submission" date="2023-06" db="EMBL/GenBank/DDBJ databases">
        <authorList>
            <person name="Oyuntsetseg B."/>
            <person name="Kim S.B."/>
        </authorList>
    </citation>
    <scope>NUCLEOTIDE SEQUENCE [LARGE SCALE GENOMIC DNA]</scope>
    <source>
        <strain evidence="8 9">2-15</strain>
    </source>
</reference>
<dbReference type="InterPro" id="IPR036812">
    <property type="entry name" value="NAD(P)_OxRdtase_dom_sf"/>
</dbReference>
<dbReference type="RefSeq" id="WP_285968619.1">
    <property type="nucleotide sequence ID" value="NZ_CP127294.1"/>
</dbReference>
<dbReference type="InterPro" id="IPR023210">
    <property type="entry name" value="NADP_OxRdtase_dom"/>
</dbReference>
<keyword evidence="2" id="KW-0521">NADP</keyword>
<feature type="site" description="Lowers pKa of active site Tyr" evidence="6">
    <location>
        <position position="80"/>
    </location>
</feature>
<dbReference type="Proteomes" id="UP001236014">
    <property type="component" value="Chromosome"/>
</dbReference>
<dbReference type="PROSITE" id="PS00798">
    <property type="entry name" value="ALDOKETO_REDUCTASE_1"/>
    <property type="match status" value="1"/>
</dbReference>
<feature type="domain" description="NADP-dependent oxidoreductase" evidence="7">
    <location>
        <begin position="28"/>
        <end position="265"/>
    </location>
</feature>
<evidence type="ECO:0000256" key="5">
    <source>
        <dbReference type="PIRSR" id="PIRSR000097-2"/>
    </source>
</evidence>
<evidence type="ECO:0000313" key="9">
    <source>
        <dbReference type="Proteomes" id="UP001236014"/>
    </source>
</evidence>
<protein>
    <submittedName>
        <fullName evidence="8">Aldo/keto reductase</fullName>
    </submittedName>
</protein>
<evidence type="ECO:0000256" key="4">
    <source>
        <dbReference type="PIRSR" id="PIRSR000097-1"/>
    </source>
</evidence>
<feature type="binding site" evidence="5">
    <location>
        <position position="113"/>
    </location>
    <ligand>
        <name>substrate</name>
    </ligand>
</feature>
<dbReference type="Gene3D" id="3.20.20.100">
    <property type="entry name" value="NADP-dependent oxidoreductase domain"/>
    <property type="match status" value="1"/>
</dbReference>
<name>A0A9Y2IDR8_9PSEU</name>
<proteinExistence type="inferred from homology"/>